<keyword evidence="3" id="KW-0812">Transmembrane</keyword>
<dbReference type="PANTHER" id="PTHR21450:SF23">
    <property type="entry name" value="PROTEIN ALTERED PHOSPHATE STARVATION RESPONSE 1"/>
    <property type="match status" value="1"/>
</dbReference>
<evidence type="ECO:0000256" key="3">
    <source>
        <dbReference type="SAM" id="Phobius"/>
    </source>
</evidence>
<reference evidence="7" key="2">
    <citation type="journal article" date="2020" name="Nat. Genet.">
        <title>Genomic diversifications of five Gossypium allopolyploid species and their impact on cotton improvement.</title>
        <authorList>
            <person name="Chen Z.J."/>
            <person name="Sreedasyam A."/>
            <person name="Ando A."/>
            <person name="Song Q."/>
            <person name="De Santiago L.M."/>
            <person name="Hulse-Kemp A.M."/>
            <person name="Ding M."/>
            <person name="Ye W."/>
            <person name="Kirkbride R.C."/>
            <person name="Jenkins J."/>
            <person name="Plott C."/>
            <person name="Lovell J."/>
            <person name="Lin Y.M."/>
            <person name="Vaughn R."/>
            <person name="Liu B."/>
            <person name="Simpson S."/>
            <person name="Scheffler B.E."/>
            <person name="Wen L."/>
            <person name="Saski C.A."/>
            <person name="Grover C.E."/>
            <person name="Hu G."/>
            <person name="Conover J.L."/>
            <person name="Carlson J.W."/>
            <person name="Shu S."/>
            <person name="Boston L.B."/>
            <person name="Williams M."/>
            <person name="Peterson D.G."/>
            <person name="McGee K."/>
            <person name="Jones D.C."/>
            <person name="Wendel J.F."/>
            <person name="Stelly D.M."/>
            <person name="Grimwood J."/>
            <person name="Schmutz J."/>
        </authorList>
    </citation>
    <scope>NUCLEOTIDE SEQUENCE [LARGE SCALE GENOMIC DNA]</scope>
    <source>
        <strain evidence="7">cv. TM-1</strain>
    </source>
</reference>
<evidence type="ECO:0000313" key="6">
    <source>
        <dbReference type="EMBL" id="AAN05792.1"/>
    </source>
</evidence>
<keyword evidence="3" id="KW-1133">Transmembrane helix</keyword>
<name>Q8H241_GOSHI</name>
<feature type="transmembrane region" description="Helical" evidence="3">
    <location>
        <begin position="221"/>
        <end position="246"/>
    </location>
</feature>
<keyword evidence="3" id="KW-0472">Membrane</keyword>
<protein>
    <submittedName>
        <fullName evidence="8">Protein ALTERED PHOSPHATE STARVATION RESPONSE 1-like</fullName>
    </submittedName>
</protein>
<feature type="domain" description="DUF632" evidence="4">
    <location>
        <begin position="181"/>
        <end position="515"/>
    </location>
</feature>
<proteinExistence type="evidence at transcript level"/>
<feature type="compositionally biased region" description="Pro residues" evidence="2">
    <location>
        <begin position="69"/>
        <end position="82"/>
    </location>
</feature>
<organism evidence="6">
    <name type="scientific">Gossypium hirsutum</name>
    <name type="common">Upland cotton</name>
    <name type="synonym">Gossypium mexicanum</name>
    <dbReference type="NCBI Taxonomy" id="3635"/>
    <lineage>
        <taxon>Eukaryota</taxon>
        <taxon>Viridiplantae</taxon>
        <taxon>Streptophyta</taxon>
        <taxon>Embryophyta</taxon>
        <taxon>Tracheophyta</taxon>
        <taxon>Spermatophyta</taxon>
        <taxon>Magnoliopsida</taxon>
        <taxon>eudicotyledons</taxon>
        <taxon>Gunneridae</taxon>
        <taxon>Pentapetalae</taxon>
        <taxon>rosids</taxon>
        <taxon>malvids</taxon>
        <taxon>Malvales</taxon>
        <taxon>Malvaceae</taxon>
        <taxon>Malvoideae</taxon>
        <taxon>Gossypium</taxon>
    </lineage>
</organism>
<evidence type="ECO:0000259" key="4">
    <source>
        <dbReference type="Pfam" id="PF04782"/>
    </source>
</evidence>
<feature type="region of interest" description="Disordered" evidence="2">
    <location>
        <begin position="58"/>
        <end position="115"/>
    </location>
</feature>
<dbReference type="OrthoDB" id="1919226at2759"/>
<dbReference type="Pfam" id="PF04783">
    <property type="entry name" value="DUF630"/>
    <property type="match status" value="1"/>
</dbReference>
<reference evidence="6" key="1">
    <citation type="submission" date="2002-06" db="EMBL/GenBank/DDBJ databases">
        <authorList>
            <person name="Zhang T."/>
            <person name="Jiang J."/>
        </authorList>
    </citation>
    <scope>NUCLEOTIDE SEQUENCE</scope>
    <source>
        <tissue evidence="6">Ovule</tissue>
    </source>
</reference>
<dbReference type="KEGG" id="ghi:107912022"/>
<keyword evidence="1" id="KW-0175">Coiled coil</keyword>
<dbReference type="InterPro" id="IPR006867">
    <property type="entry name" value="DUF632"/>
</dbReference>
<dbReference type="InterPro" id="IPR006868">
    <property type="entry name" value="DUF630"/>
</dbReference>
<sequence length="645" mass="73336">MGCWYSRIDREEIVSRCKARKRYMKQLVKARQTLGASHSMYLRSLRGTGSALLQFSSNETTTHSHHHTTPPPQQPALPPPMSPSSDTWTSANTASPVLPPPSPPQSSNWDFWDPFVPATESRSATEEEWEASTSVPEVAVTATNPTTRAASMAPPPSVVSGFSKDTGSELAMVVSRNSKELVEIVKEVDEYFIKAADAGSQLSLLLEVSNSNFPAQSKMSYFSLILFLFFFPLNISGWGFFFFLVAGKVYNYGCNLTPTTWAWNRNSKMEGTGKLGGDRTGENGNVGGTILNSSHSSTIERLYAWEKKLYEEVKTVETIRMEHEKRVAQLRKLELKRADYVKNEKTKKEVEKLESQMMVSSQAIETISAEIIKLREAELYPQLLDLVNGLMWMWRSMYEIHQVHTHIVQQLKYLNFMPSNEPTSEIHKQSTLQLELEVQQWHSSFCNLVKAQRDYIQSLAGWLRLSLFQFSKDPLLRNNEESKIYSFCEEWHLAIDRIPDKVASEGIKSFLTVIHAIVVQQAEEYKQKKKADSALKDFEKKAAELRSLESKYGPFSSMPEMNKYPVVEKRTKVEMLRAKAEEEKNKHEKSASVTRAMTLNNLQMGFPHVFQAMVGYSSVCMQAFESVYNQANGIDQEHDVKRILP</sequence>
<dbReference type="RefSeq" id="NP_001313990.1">
    <property type="nucleotide sequence ID" value="NM_001327061.1"/>
</dbReference>
<dbReference type="EMBL" id="AY125487">
    <property type="protein sequence ID" value="AAN05792.1"/>
    <property type="molecule type" value="mRNA"/>
</dbReference>
<evidence type="ECO:0000256" key="1">
    <source>
        <dbReference type="SAM" id="Coils"/>
    </source>
</evidence>
<feature type="domain" description="DUF630" evidence="5">
    <location>
        <begin position="1"/>
        <end position="59"/>
    </location>
</feature>
<evidence type="ECO:0000256" key="2">
    <source>
        <dbReference type="SAM" id="MobiDB-lite"/>
    </source>
</evidence>
<dbReference type="AlphaFoldDB" id="Q8H241"/>
<reference evidence="8" key="3">
    <citation type="submission" date="2025-05" db="UniProtKB">
        <authorList>
            <consortium name="RefSeq"/>
        </authorList>
    </citation>
    <scope>IDENTIFICATION</scope>
</reference>
<evidence type="ECO:0000259" key="5">
    <source>
        <dbReference type="Pfam" id="PF04783"/>
    </source>
</evidence>
<feature type="coiled-coil region" evidence="1">
    <location>
        <begin position="528"/>
        <end position="590"/>
    </location>
</feature>
<dbReference type="Pfam" id="PF04782">
    <property type="entry name" value="DUF632"/>
    <property type="match status" value="1"/>
</dbReference>
<dbReference type="PANTHER" id="PTHR21450">
    <property type="entry name" value="PROTEIN ALTERED PHOSPHATE STARVATION RESPONSE 1"/>
    <property type="match status" value="1"/>
</dbReference>
<evidence type="ECO:0000313" key="7">
    <source>
        <dbReference type="Proteomes" id="UP000818029"/>
    </source>
</evidence>
<accession>Q8H241</accession>
<dbReference type="Proteomes" id="UP000818029">
    <property type="component" value="Chromosome D11"/>
</dbReference>
<gene>
    <name evidence="8" type="primary">LOC107912022</name>
</gene>
<evidence type="ECO:0000313" key="8">
    <source>
        <dbReference type="RefSeq" id="NP_001313990.1"/>
    </source>
</evidence>
<keyword evidence="7" id="KW-1185">Reference proteome</keyword>
<dbReference type="GeneID" id="107912022"/>